<dbReference type="InterPro" id="IPR037171">
    <property type="entry name" value="NagB/RpiA_transferase-like"/>
</dbReference>
<sequence>MAKLAKQAVRQQVIQWLQAYQQQPAKQQAQQQLYQQFFALLQWQQARTVALTLSQPLEIDVQPVIQAAWQAGKQVYVPRVMPKRQLAFLPYTATTPLTKSKFGLLEPPYQPTQVRTQFDLMLVPGLAFSAARQRLGFGGGYYDRFLSQHPQKTVSLALSGQYFTTATWPVAPFDRVIDQLLTVDR</sequence>
<keyword evidence="5" id="KW-0460">Magnesium</keyword>
<keyword evidence="3 4" id="KW-0067">ATP-binding</keyword>
<organism evidence="6 7">
    <name type="scientific">Loigolactobacillus rennini DSM 20253</name>
    <dbReference type="NCBI Taxonomy" id="1423796"/>
    <lineage>
        <taxon>Bacteria</taxon>
        <taxon>Bacillati</taxon>
        <taxon>Bacillota</taxon>
        <taxon>Bacilli</taxon>
        <taxon>Lactobacillales</taxon>
        <taxon>Lactobacillaceae</taxon>
        <taxon>Loigolactobacillus</taxon>
    </lineage>
</organism>
<feature type="binding site" evidence="4">
    <location>
        <begin position="134"/>
        <end position="142"/>
    </location>
    <ligand>
        <name>ATP</name>
        <dbReference type="ChEBI" id="CHEBI:30616"/>
    </ligand>
</feature>
<dbReference type="GO" id="GO:0005524">
    <property type="term" value="F:ATP binding"/>
    <property type="evidence" value="ECO:0007669"/>
    <property type="project" value="UniProtKB-KW"/>
</dbReference>
<keyword evidence="7" id="KW-1185">Reference proteome</keyword>
<evidence type="ECO:0000256" key="4">
    <source>
        <dbReference type="PIRSR" id="PIRSR006806-1"/>
    </source>
</evidence>
<keyword evidence="2 4" id="KW-0547">Nucleotide-binding</keyword>
<dbReference type="RefSeq" id="WP_235807325.1">
    <property type="nucleotide sequence ID" value="NZ_AYYI01000036.1"/>
</dbReference>
<evidence type="ECO:0000256" key="2">
    <source>
        <dbReference type="ARBA" id="ARBA00022741"/>
    </source>
</evidence>
<dbReference type="PANTHER" id="PTHR23407:SF1">
    <property type="entry name" value="5-FORMYLTETRAHYDROFOLATE CYCLO-LIGASE"/>
    <property type="match status" value="1"/>
</dbReference>
<evidence type="ECO:0000256" key="3">
    <source>
        <dbReference type="ARBA" id="ARBA00022840"/>
    </source>
</evidence>
<dbReference type="Pfam" id="PF01812">
    <property type="entry name" value="5-FTHF_cyc-lig"/>
    <property type="match status" value="1"/>
</dbReference>
<dbReference type="InterPro" id="IPR002698">
    <property type="entry name" value="FTHF_cligase"/>
</dbReference>
<name>A0A0R2D0F8_9LACO</name>
<dbReference type="EMBL" id="AYYI01000036">
    <property type="protein sequence ID" value="KRM97758.1"/>
    <property type="molecule type" value="Genomic_DNA"/>
</dbReference>
<dbReference type="STRING" id="1423796.FC24_GL001364"/>
<reference evidence="6 7" key="1">
    <citation type="journal article" date="2015" name="Genome Announc.">
        <title>Expanding the biotechnology potential of lactobacilli through comparative genomics of 213 strains and associated genera.</title>
        <authorList>
            <person name="Sun Z."/>
            <person name="Harris H.M."/>
            <person name="McCann A."/>
            <person name="Guo C."/>
            <person name="Argimon S."/>
            <person name="Zhang W."/>
            <person name="Yang X."/>
            <person name="Jeffery I.B."/>
            <person name="Cooney J.C."/>
            <person name="Kagawa T.F."/>
            <person name="Liu W."/>
            <person name="Song Y."/>
            <person name="Salvetti E."/>
            <person name="Wrobel A."/>
            <person name="Rasinkangas P."/>
            <person name="Parkhill J."/>
            <person name="Rea M.C."/>
            <person name="O'Sullivan O."/>
            <person name="Ritari J."/>
            <person name="Douillard F.P."/>
            <person name="Paul Ross R."/>
            <person name="Yang R."/>
            <person name="Briner A.E."/>
            <person name="Felis G.E."/>
            <person name="de Vos W.M."/>
            <person name="Barrangou R."/>
            <person name="Klaenhammer T.R."/>
            <person name="Caufield P.W."/>
            <person name="Cui Y."/>
            <person name="Zhang H."/>
            <person name="O'Toole P.W."/>
        </authorList>
    </citation>
    <scope>NUCLEOTIDE SEQUENCE [LARGE SCALE GENOMIC DNA]</scope>
    <source>
        <strain evidence="6 7">DSM 20253</strain>
    </source>
</reference>
<dbReference type="Gene3D" id="3.40.50.10420">
    <property type="entry name" value="NagB/RpiA/CoA transferase-like"/>
    <property type="match status" value="1"/>
</dbReference>
<protein>
    <recommendedName>
        <fullName evidence="5">5-formyltetrahydrofolate cyclo-ligase</fullName>
        <ecNumber evidence="5">6.3.3.2</ecNumber>
    </recommendedName>
</protein>
<dbReference type="PIRSF" id="PIRSF006806">
    <property type="entry name" value="FTHF_cligase"/>
    <property type="match status" value="1"/>
</dbReference>
<evidence type="ECO:0000313" key="7">
    <source>
        <dbReference type="Proteomes" id="UP000051638"/>
    </source>
</evidence>
<dbReference type="NCBIfam" id="TIGR02727">
    <property type="entry name" value="MTHFS_bact"/>
    <property type="match status" value="1"/>
</dbReference>
<dbReference type="PATRIC" id="fig|1423796.3.peg.1390"/>
<comment type="catalytic activity">
    <reaction evidence="5">
        <text>(6S)-5-formyl-5,6,7,8-tetrahydrofolate + ATP = (6R)-5,10-methenyltetrahydrofolate + ADP + phosphate</text>
        <dbReference type="Rhea" id="RHEA:10488"/>
        <dbReference type="ChEBI" id="CHEBI:30616"/>
        <dbReference type="ChEBI" id="CHEBI:43474"/>
        <dbReference type="ChEBI" id="CHEBI:57455"/>
        <dbReference type="ChEBI" id="CHEBI:57457"/>
        <dbReference type="ChEBI" id="CHEBI:456216"/>
        <dbReference type="EC" id="6.3.3.2"/>
    </reaction>
</comment>
<feature type="binding site" evidence="4">
    <location>
        <position position="58"/>
    </location>
    <ligand>
        <name>substrate</name>
    </ligand>
</feature>
<feature type="binding site" evidence="4">
    <location>
        <begin position="6"/>
        <end position="10"/>
    </location>
    <ligand>
        <name>ATP</name>
        <dbReference type="ChEBI" id="CHEBI:30616"/>
    </ligand>
</feature>
<proteinExistence type="inferred from homology"/>
<dbReference type="InterPro" id="IPR024185">
    <property type="entry name" value="FTHF_cligase-like_sf"/>
</dbReference>
<dbReference type="EC" id="6.3.3.2" evidence="5"/>
<dbReference type="GO" id="GO:0030272">
    <property type="term" value="F:5-formyltetrahydrofolate cyclo-ligase activity"/>
    <property type="evidence" value="ECO:0007669"/>
    <property type="project" value="UniProtKB-EC"/>
</dbReference>
<gene>
    <name evidence="6" type="ORF">FC24_GL001364</name>
</gene>
<evidence type="ECO:0000313" key="6">
    <source>
        <dbReference type="EMBL" id="KRM97758.1"/>
    </source>
</evidence>
<accession>A0A0R2D0F8</accession>
<comment type="similarity">
    <text evidence="1 5">Belongs to the 5-formyltetrahydrofolate cyclo-ligase family.</text>
</comment>
<comment type="cofactor">
    <cofactor evidence="5">
        <name>Mg(2+)</name>
        <dbReference type="ChEBI" id="CHEBI:18420"/>
    </cofactor>
</comment>
<dbReference type="GO" id="GO:0009396">
    <property type="term" value="P:folic acid-containing compound biosynthetic process"/>
    <property type="evidence" value="ECO:0007669"/>
    <property type="project" value="TreeGrafter"/>
</dbReference>
<dbReference type="GO" id="GO:0046872">
    <property type="term" value="F:metal ion binding"/>
    <property type="evidence" value="ECO:0007669"/>
    <property type="project" value="UniProtKB-KW"/>
</dbReference>
<evidence type="ECO:0000256" key="1">
    <source>
        <dbReference type="ARBA" id="ARBA00010638"/>
    </source>
</evidence>
<dbReference type="SUPFAM" id="SSF100950">
    <property type="entry name" value="NagB/RpiA/CoA transferase-like"/>
    <property type="match status" value="1"/>
</dbReference>
<dbReference type="PANTHER" id="PTHR23407">
    <property type="entry name" value="ATPASE INHIBITOR/5-FORMYLTETRAHYDROFOLATE CYCLO-LIGASE"/>
    <property type="match status" value="1"/>
</dbReference>
<comment type="caution">
    <text evidence="6">The sequence shown here is derived from an EMBL/GenBank/DDBJ whole genome shotgun (WGS) entry which is preliminary data.</text>
</comment>
<dbReference type="GO" id="GO:0035999">
    <property type="term" value="P:tetrahydrofolate interconversion"/>
    <property type="evidence" value="ECO:0007669"/>
    <property type="project" value="TreeGrafter"/>
</dbReference>
<keyword evidence="6" id="KW-0436">Ligase</keyword>
<dbReference type="AlphaFoldDB" id="A0A0R2D0F8"/>
<keyword evidence="5" id="KW-0479">Metal-binding</keyword>
<dbReference type="Proteomes" id="UP000051638">
    <property type="component" value="Unassembled WGS sequence"/>
</dbReference>
<feature type="binding site" evidence="4">
    <location>
        <position position="53"/>
    </location>
    <ligand>
        <name>substrate</name>
    </ligand>
</feature>
<evidence type="ECO:0000256" key="5">
    <source>
        <dbReference type="RuleBase" id="RU361279"/>
    </source>
</evidence>